<gene>
    <name evidence="2" type="ORF">EV421DRAFT_1713175</name>
</gene>
<proteinExistence type="predicted"/>
<keyword evidence="3" id="KW-1185">Reference proteome</keyword>
<dbReference type="EMBL" id="JAUEPT010000037">
    <property type="protein sequence ID" value="KAK0439645.1"/>
    <property type="molecule type" value="Genomic_DNA"/>
</dbReference>
<reference evidence="2" key="1">
    <citation type="submission" date="2023-06" db="EMBL/GenBank/DDBJ databases">
        <authorList>
            <consortium name="Lawrence Berkeley National Laboratory"/>
            <person name="Ahrendt S."/>
            <person name="Sahu N."/>
            <person name="Indic B."/>
            <person name="Wong-Bajracharya J."/>
            <person name="Merenyi Z."/>
            <person name="Ke H.-M."/>
            <person name="Monk M."/>
            <person name="Kocsube S."/>
            <person name="Drula E."/>
            <person name="Lipzen A."/>
            <person name="Balint B."/>
            <person name="Henrissat B."/>
            <person name="Andreopoulos B."/>
            <person name="Martin F.M."/>
            <person name="Harder C.B."/>
            <person name="Rigling D."/>
            <person name="Ford K.L."/>
            <person name="Foster G.D."/>
            <person name="Pangilinan J."/>
            <person name="Papanicolaou A."/>
            <person name="Barry K."/>
            <person name="LaButti K."/>
            <person name="Viragh M."/>
            <person name="Koriabine M."/>
            <person name="Yan M."/>
            <person name="Riley R."/>
            <person name="Champramary S."/>
            <person name="Plett K.L."/>
            <person name="Tsai I.J."/>
            <person name="Slot J."/>
            <person name="Sipos G."/>
            <person name="Plett J."/>
            <person name="Nagy L.G."/>
            <person name="Grigoriev I.V."/>
        </authorList>
    </citation>
    <scope>NUCLEOTIDE SEQUENCE</scope>
    <source>
        <strain evidence="2">FPL87.14</strain>
    </source>
</reference>
<protein>
    <submittedName>
        <fullName evidence="2">Uncharacterized protein</fullName>
    </submittedName>
</protein>
<name>A0AA39JBD1_9AGAR</name>
<feature type="compositionally biased region" description="Basic and acidic residues" evidence="1">
    <location>
        <begin position="1"/>
        <end position="11"/>
    </location>
</feature>
<accession>A0AA39JBD1</accession>
<comment type="caution">
    <text evidence="2">The sequence shown here is derived from an EMBL/GenBank/DDBJ whole genome shotgun (WGS) entry which is preliminary data.</text>
</comment>
<feature type="region of interest" description="Disordered" evidence="1">
    <location>
        <begin position="1"/>
        <end position="28"/>
    </location>
</feature>
<evidence type="ECO:0000313" key="2">
    <source>
        <dbReference type="EMBL" id="KAK0439645.1"/>
    </source>
</evidence>
<dbReference type="Proteomes" id="UP001175226">
    <property type="component" value="Unassembled WGS sequence"/>
</dbReference>
<dbReference type="AlphaFoldDB" id="A0AA39JBD1"/>
<evidence type="ECO:0000313" key="3">
    <source>
        <dbReference type="Proteomes" id="UP001175226"/>
    </source>
</evidence>
<evidence type="ECO:0000256" key="1">
    <source>
        <dbReference type="SAM" id="MobiDB-lite"/>
    </source>
</evidence>
<organism evidence="2 3">
    <name type="scientific">Armillaria borealis</name>
    <dbReference type="NCBI Taxonomy" id="47425"/>
    <lineage>
        <taxon>Eukaryota</taxon>
        <taxon>Fungi</taxon>
        <taxon>Dikarya</taxon>
        <taxon>Basidiomycota</taxon>
        <taxon>Agaricomycotina</taxon>
        <taxon>Agaricomycetes</taxon>
        <taxon>Agaricomycetidae</taxon>
        <taxon>Agaricales</taxon>
        <taxon>Marasmiineae</taxon>
        <taxon>Physalacriaceae</taxon>
        <taxon>Armillaria</taxon>
    </lineage>
</organism>
<sequence length="212" mass="24081">MDREDGERPDGSDDNINLSPKSDGGDPPFPLTLAEAVLLERNKWPEWFGDLVAYLEGYDHGTQWKDVLGCLMVWEGRGGFKDLKGAKHGLPPTGRPMEVGPWIKNYRWTKPEVTAETLRRFANDWWTWWKRFQPTWQNTGDMEGPLTSDHQPGLGGDWSSLVKRGQNGFMSPVACLAWWGEAVGDETELRMEWEGALEECHHVLLNLLASQS</sequence>